<dbReference type="Pfam" id="PF08334">
    <property type="entry name" value="T2SSG"/>
    <property type="match status" value="1"/>
</dbReference>
<feature type="domain" description="Type II secretion system protein GspG C-terminal" evidence="1">
    <location>
        <begin position="18"/>
        <end position="105"/>
    </location>
</feature>
<evidence type="ECO:0000313" key="3">
    <source>
        <dbReference type="Proteomes" id="UP000598633"/>
    </source>
</evidence>
<dbReference type="Proteomes" id="UP000598633">
    <property type="component" value="Unassembled WGS sequence"/>
</dbReference>
<organism evidence="2 3">
    <name type="scientific">Candidatus Sulfomarinibacter kjeldsenii</name>
    <dbReference type="NCBI Taxonomy" id="2885994"/>
    <lineage>
        <taxon>Bacteria</taxon>
        <taxon>Pseudomonadati</taxon>
        <taxon>Acidobacteriota</taxon>
        <taxon>Thermoanaerobaculia</taxon>
        <taxon>Thermoanaerobaculales</taxon>
        <taxon>Candidatus Sulfomarinibacteraceae</taxon>
        <taxon>Candidatus Sulfomarinibacter</taxon>
    </lineage>
</organism>
<proteinExistence type="predicted"/>
<dbReference type="InterPro" id="IPR013545">
    <property type="entry name" value="T2SS_protein-GspG_C"/>
</dbReference>
<accession>A0A8J7C3L8</accession>
<evidence type="ECO:0000313" key="2">
    <source>
        <dbReference type="EMBL" id="MBD3871070.1"/>
    </source>
</evidence>
<gene>
    <name evidence="2" type="ORF">IFJ97_06915</name>
</gene>
<dbReference type="Gene3D" id="3.30.700.10">
    <property type="entry name" value="Glycoprotein, Type 4 Pilin"/>
    <property type="match status" value="1"/>
</dbReference>
<sequence>MLIVVAVIGLIAAIAIPNLLNAIERGRQARTIGDIRGLSTGIAMYQQDYVHYPIVADWAEVTTLEVFLQPYMSGYNASDGWRRPFMYLSNGNVYTMVSYGMNGSADQPWTRGPIHLFDDDIVVNNGVFIQWPAGIQQ</sequence>
<name>A0A8J7C3L8_9BACT</name>
<dbReference type="EMBL" id="JACXWA010000113">
    <property type="protein sequence ID" value="MBD3871070.1"/>
    <property type="molecule type" value="Genomic_DNA"/>
</dbReference>
<protein>
    <submittedName>
        <fullName evidence="2">Type II secretion system protein GspG</fullName>
    </submittedName>
</protein>
<evidence type="ECO:0000259" key="1">
    <source>
        <dbReference type="Pfam" id="PF08334"/>
    </source>
</evidence>
<reference evidence="2 3" key="1">
    <citation type="submission" date="2020-08" db="EMBL/GenBank/DDBJ databases">
        <title>Acidobacteriota in marine sediments use diverse sulfur dissimilation pathways.</title>
        <authorList>
            <person name="Wasmund K."/>
        </authorList>
    </citation>
    <scope>NUCLEOTIDE SEQUENCE [LARGE SCALE GENOMIC DNA]</scope>
    <source>
        <strain evidence="2">MAG AM3-A</strain>
    </source>
</reference>
<comment type="caution">
    <text evidence="2">The sequence shown here is derived from an EMBL/GenBank/DDBJ whole genome shotgun (WGS) entry which is preliminary data.</text>
</comment>
<dbReference type="SUPFAM" id="SSF54523">
    <property type="entry name" value="Pili subunits"/>
    <property type="match status" value="1"/>
</dbReference>
<dbReference type="AlphaFoldDB" id="A0A8J7C3L8"/>
<dbReference type="InterPro" id="IPR045584">
    <property type="entry name" value="Pilin-like"/>
</dbReference>